<feature type="region of interest" description="Disordered" evidence="1">
    <location>
        <begin position="114"/>
        <end position="147"/>
    </location>
</feature>
<reference evidence="2 3" key="2">
    <citation type="journal article" date="2015" name="Eukaryot. Cell">
        <title>Asexual propagation of a virulent clone complex in a human and feline outbreak of sporotrichosis.</title>
        <authorList>
            <person name="Teixeira Mde M."/>
            <person name="Rodrigues A.M."/>
            <person name="Tsui C.K."/>
            <person name="de Almeida L.G."/>
            <person name="Van Diepeningen A.D."/>
            <person name="van den Ende B.G."/>
            <person name="Fernandes G.F."/>
            <person name="Kano R."/>
            <person name="Hamelin R.C."/>
            <person name="Lopes-Bezerra L.M."/>
            <person name="Vasconcelos A.T."/>
            <person name="de Hoog S."/>
            <person name="de Camargo Z.P."/>
            <person name="Felipe M.S."/>
        </authorList>
    </citation>
    <scope>NUCLEOTIDE SEQUENCE [LARGE SCALE GENOMIC DNA]</scope>
    <source>
        <strain evidence="2 3">1099-18</strain>
    </source>
</reference>
<name>A0A0F2M758_SPOSC</name>
<dbReference type="Proteomes" id="UP000033710">
    <property type="component" value="Unassembled WGS sequence"/>
</dbReference>
<proteinExistence type="predicted"/>
<dbReference type="GeneID" id="27671768"/>
<organism evidence="2 3">
    <name type="scientific">Sporothrix schenckii 1099-18</name>
    <dbReference type="NCBI Taxonomy" id="1397361"/>
    <lineage>
        <taxon>Eukaryota</taxon>
        <taxon>Fungi</taxon>
        <taxon>Dikarya</taxon>
        <taxon>Ascomycota</taxon>
        <taxon>Pezizomycotina</taxon>
        <taxon>Sordariomycetes</taxon>
        <taxon>Sordariomycetidae</taxon>
        <taxon>Ophiostomatales</taxon>
        <taxon>Ophiostomataceae</taxon>
        <taxon>Sporothrix</taxon>
    </lineage>
</organism>
<gene>
    <name evidence="2" type="ORF">SPSK_09924</name>
</gene>
<evidence type="ECO:0000313" key="2">
    <source>
        <dbReference type="EMBL" id="KJR84660.1"/>
    </source>
</evidence>
<dbReference type="OrthoDB" id="10327361at2759"/>
<feature type="compositionally biased region" description="Acidic residues" evidence="1">
    <location>
        <begin position="130"/>
        <end position="139"/>
    </location>
</feature>
<protein>
    <submittedName>
        <fullName evidence="2">Uncharacterized protein</fullName>
    </submittedName>
</protein>
<dbReference type="EMBL" id="AXCR01000007">
    <property type="protein sequence ID" value="KJR84660.1"/>
    <property type="molecule type" value="Genomic_DNA"/>
</dbReference>
<evidence type="ECO:0000313" key="3">
    <source>
        <dbReference type="Proteomes" id="UP000033710"/>
    </source>
</evidence>
<dbReference type="RefSeq" id="XP_016587336.1">
    <property type="nucleotide sequence ID" value="XM_016736491.1"/>
</dbReference>
<dbReference type="VEuPathDB" id="FungiDB:SPSK_09924"/>
<evidence type="ECO:0000256" key="1">
    <source>
        <dbReference type="SAM" id="MobiDB-lite"/>
    </source>
</evidence>
<reference evidence="2 3" key="1">
    <citation type="journal article" date="2014" name="BMC Genomics">
        <title>Comparative genomics of the major fungal agents of human and animal Sporotrichosis: Sporothrix schenckii and Sporothrix brasiliensis.</title>
        <authorList>
            <person name="Teixeira M.M."/>
            <person name="de Almeida L.G."/>
            <person name="Kubitschek-Barreira P."/>
            <person name="Alves F.L."/>
            <person name="Kioshima E.S."/>
            <person name="Abadio A.K."/>
            <person name="Fernandes L."/>
            <person name="Derengowski L.S."/>
            <person name="Ferreira K.S."/>
            <person name="Souza R.C."/>
            <person name="Ruiz J.C."/>
            <person name="de Andrade N.C."/>
            <person name="Paes H.C."/>
            <person name="Nicola A.M."/>
            <person name="Albuquerque P."/>
            <person name="Gerber A.L."/>
            <person name="Martins V.P."/>
            <person name="Peconick L.D."/>
            <person name="Neto A.V."/>
            <person name="Chaucanez C.B."/>
            <person name="Silva P.A."/>
            <person name="Cunha O.L."/>
            <person name="de Oliveira F.F."/>
            <person name="dos Santos T.C."/>
            <person name="Barros A.L."/>
            <person name="Soares M.A."/>
            <person name="de Oliveira L.M."/>
            <person name="Marini M.M."/>
            <person name="Villalobos-Duno H."/>
            <person name="Cunha M.M."/>
            <person name="de Hoog S."/>
            <person name="da Silveira J.F."/>
            <person name="Henrissat B."/>
            <person name="Nino-Vega G.A."/>
            <person name="Cisalpino P.S."/>
            <person name="Mora-Montes H.M."/>
            <person name="Almeida S.R."/>
            <person name="Stajich J.E."/>
            <person name="Lopes-Bezerra L.M."/>
            <person name="Vasconcelos A.T."/>
            <person name="Felipe M.S."/>
        </authorList>
    </citation>
    <scope>NUCLEOTIDE SEQUENCE [LARGE SCALE GENOMIC DNA]</scope>
    <source>
        <strain evidence="2 3">1099-18</strain>
    </source>
</reference>
<dbReference type="AlphaFoldDB" id="A0A0F2M758"/>
<comment type="caution">
    <text evidence="2">The sequence shown here is derived from an EMBL/GenBank/DDBJ whole genome shotgun (WGS) entry which is preliminary data.</text>
</comment>
<accession>A0A0F2M758</accession>
<dbReference type="KEGG" id="ssck:SPSK_09924"/>
<sequence length="147" mass="15215">MAAGTVPSRVQMFIPIFSPATTGSPACSARGSPTALPCTGRNVTPRSHGSSQSVYAHHWSVGGGALTSGKFVPPPRRAAGPGPPCVVPFDTCTYAKKLDTRLPPCAAVACTGSCSPRPYLTSCNGSRRDEEEDADDVVNDEGPSRNP</sequence>